<comment type="function">
    <text evidence="6 7">Associates with the EF-Tu.GDP complex and induces the exchange of GDP to GTP. It remains bound to the aminoacyl-tRNA.EF-Tu.GTP complex up to the GTP hydrolysis stage on the ribosome.</text>
</comment>
<protein>
    <recommendedName>
        <fullName evidence="2 6">Elongation factor Ts</fullName>
        <shortName evidence="6">EF-Ts</shortName>
    </recommendedName>
</protein>
<dbReference type="CDD" id="cd14275">
    <property type="entry name" value="UBA_EF-Ts"/>
    <property type="match status" value="1"/>
</dbReference>
<dbReference type="Gene3D" id="3.30.479.20">
    <property type="entry name" value="Elongation factor Ts, dimerisation domain"/>
    <property type="match status" value="2"/>
</dbReference>
<dbReference type="Gene3D" id="1.10.286.20">
    <property type="match status" value="1"/>
</dbReference>
<feature type="region of interest" description="Involved in Mg(2+) ion dislocation from EF-Tu" evidence="6">
    <location>
        <begin position="81"/>
        <end position="84"/>
    </location>
</feature>
<keyword evidence="3 6" id="KW-0963">Cytoplasm</keyword>
<accession>A0AA35UY13</accession>
<dbReference type="PANTHER" id="PTHR11741">
    <property type="entry name" value="ELONGATION FACTOR TS"/>
    <property type="match status" value="1"/>
</dbReference>
<dbReference type="FunFam" id="1.10.8.10:FF:000001">
    <property type="entry name" value="Elongation factor Ts"/>
    <property type="match status" value="1"/>
</dbReference>
<dbReference type="Proteomes" id="UP001158598">
    <property type="component" value="Chromosome"/>
</dbReference>
<dbReference type="AlphaFoldDB" id="A0AA35UY13"/>
<dbReference type="SUPFAM" id="SSF54713">
    <property type="entry name" value="Elongation factor Ts (EF-Ts), dimerisation domain"/>
    <property type="match status" value="2"/>
</dbReference>
<dbReference type="PROSITE" id="PS01127">
    <property type="entry name" value="EF_TS_2"/>
    <property type="match status" value="1"/>
</dbReference>
<evidence type="ECO:0000259" key="9">
    <source>
        <dbReference type="Pfam" id="PF00889"/>
    </source>
</evidence>
<comment type="subcellular location">
    <subcellularLocation>
        <location evidence="6 8">Cytoplasm</location>
    </subcellularLocation>
</comment>
<dbReference type="PANTHER" id="PTHR11741:SF0">
    <property type="entry name" value="ELONGATION FACTOR TS, MITOCHONDRIAL"/>
    <property type="match status" value="1"/>
</dbReference>
<dbReference type="HAMAP" id="MF_00050">
    <property type="entry name" value="EF_Ts"/>
    <property type="match status" value="1"/>
</dbReference>
<evidence type="ECO:0000313" key="10">
    <source>
        <dbReference type="EMBL" id="CAI8758354.1"/>
    </source>
</evidence>
<evidence type="ECO:0000256" key="6">
    <source>
        <dbReference type="HAMAP-Rule" id="MF_00050"/>
    </source>
</evidence>
<dbReference type="GO" id="GO:0005737">
    <property type="term" value="C:cytoplasm"/>
    <property type="evidence" value="ECO:0007669"/>
    <property type="project" value="UniProtKB-SubCell"/>
</dbReference>
<gene>
    <name evidence="6 10" type="primary">tsf</name>
    <name evidence="10" type="ORF">MCNOR_0790</name>
</gene>
<dbReference type="NCBIfam" id="TIGR00116">
    <property type="entry name" value="tsf"/>
    <property type="match status" value="1"/>
</dbReference>
<dbReference type="RefSeq" id="WP_017364515.1">
    <property type="nucleotide sequence ID" value="NZ_OX458332.1"/>
</dbReference>
<evidence type="ECO:0000256" key="5">
    <source>
        <dbReference type="ARBA" id="ARBA00022917"/>
    </source>
</evidence>
<evidence type="ECO:0000256" key="1">
    <source>
        <dbReference type="ARBA" id="ARBA00005532"/>
    </source>
</evidence>
<feature type="domain" description="Translation elongation factor EFTs/EF1B dimerisation" evidence="9">
    <location>
        <begin position="72"/>
        <end position="273"/>
    </location>
</feature>
<evidence type="ECO:0000313" key="11">
    <source>
        <dbReference type="Proteomes" id="UP001158598"/>
    </source>
</evidence>
<dbReference type="SUPFAM" id="SSF46934">
    <property type="entry name" value="UBA-like"/>
    <property type="match status" value="1"/>
</dbReference>
<reference evidence="10" key="1">
    <citation type="submission" date="2023-03" db="EMBL/GenBank/DDBJ databases">
        <authorList>
            <person name="Pearce D."/>
        </authorList>
    </citation>
    <scope>NUCLEOTIDE SEQUENCE</scope>
    <source>
        <strain evidence="10">Mc</strain>
    </source>
</reference>
<keyword evidence="4 6" id="KW-0251">Elongation factor</keyword>
<name>A0AA35UY13_METCP</name>
<organism evidence="10 11">
    <name type="scientific">Methylococcus capsulatus</name>
    <dbReference type="NCBI Taxonomy" id="414"/>
    <lineage>
        <taxon>Bacteria</taxon>
        <taxon>Pseudomonadati</taxon>
        <taxon>Pseudomonadota</taxon>
        <taxon>Gammaproteobacteria</taxon>
        <taxon>Methylococcales</taxon>
        <taxon>Methylococcaceae</taxon>
        <taxon>Methylococcus</taxon>
    </lineage>
</organism>
<dbReference type="InterPro" id="IPR018101">
    <property type="entry name" value="Transl_elong_Ts_CS"/>
</dbReference>
<dbReference type="PROSITE" id="PS01126">
    <property type="entry name" value="EF_TS_1"/>
    <property type="match status" value="1"/>
</dbReference>
<dbReference type="InterPro" id="IPR036402">
    <property type="entry name" value="EF-Ts_dimer_sf"/>
</dbReference>
<dbReference type="EMBL" id="OX458332">
    <property type="protein sequence ID" value="CAI8758354.1"/>
    <property type="molecule type" value="Genomic_DNA"/>
</dbReference>
<dbReference type="InterPro" id="IPR001816">
    <property type="entry name" value="Transl_elong_EFTs/EF1B"/>
</dbReference>
<proteinExistence type="inferred from homology"/>
<comment type="similarity">
    <text evidence="1 6 7">Belongs to the EF-Ts family.</text>
</comment>
<evidence type="ECO:0000256" key="7">
    <source>
        <dbReference type="RuleBase" id="RU000642"/>
    </source>
</evidence>
<evidence type="ECO:0000256" key="2">
    <source>
        <dbReference type="ARBA" id="ARBA00016956"/>
    </source>
</evidence>
<evidence type="ECO:0000256" key="4">
    <source>
        <dbReference type="ARBA" id="ARBA00022768"/>
    </source>
</evidence>
<dbReference type="Gene3D" id="1.10.8.10">
    <property type="entry name" value="DNA helicase RuvA subunit, C-terminal domain"/>
    <property type="match status" value="1"/>
</dbReference>
<dbReference type="Pfam" id="PF00889">
    <property type="entry name" value="EF_TS"/>
    <property type="match status" value="1"/>
</dbReference>
<evidence type="ECO:0000256" key="3">
    <source>
        <dbReference type="ARBA" id="ARBA00022490"/>
    </source>
</evidence>
<dbReference type="InterPro" id="IPR009060">
    <property type="entry name" value="UBA-like_sf"/>
</dbReference>
<evidence type="ECO:0000256" key="8">
    <source>
        <dbReference type="RuleBase" id="RU000643"/>
    </source>
</evidence>
<dbReference type="InterPro" id="IPR014039">
    <property type="entry name" value="Transl_elong_EFTs/EF1B_dimer"/>
</dbReference>
<dbReference type="GO" id="GO:0003746">
    <property type="term" value="F:translation elongation factor activity"/>
    <property type="evidence" value="ECO:0007669"/>
    <property type="project" value="UniProtKB-UniRule"/>
</dbReference>
<keyword evidence="5 6" id="KW-0648">Protein biosynthesis</keyword>
<dbReference type="FunFam" id="1.10.286.20:FF:000001">
    <property type="entry name" value="Elongation factor Ts"/>
    <property type="match status" value="1"/>
</dbReference>
<sequence length="293" mass="31282">MSITAGMVKELRERTGSGMMECKKALTETGGDLEAAVELMRKQGLAKADKKSGRTAAEGRICAKVSEDGKAAAIVEVNCETDFVAKGDDFVKFADDVAAVALASSAMTVEELLAGEMRAGATVDQVRREMIAKIGENINVRRFERLSSQDGRIASYLHGTRIGVLVELVGGDAELGKDIAMHIAASKPLCCDEKGVPAEVIAKEKEIFSAQAQASGKPANIVEKMVEGRIGKFLGEITLVGQPFVKDPDQTVGKLLQSKGASVVRFVRFEVGEGIEKEETNFAEEVMAQVRAS</sequence>